<keyword evidence="2" id="KW-0282">Flagellum</keyword>
<protein>
    <submittedName>
        <fullName evidence="2">Flagellin modification protein FlmH</fullName>
    </submittedName>
</protein>
<dbReference type="EMBL" id="AP018827">
    <property type="protein sequence ID" value="BBF81421.1"/>
    <property type="molecule type" value="Genomic_DNA"/>
</dbReference>
<proteinExistence type="predicted"/>
<evidence type="ECO:0000313" key="3">
    <source>
        <dbReference type="Proteomes" id="UP000278756"/>
    </source>
</evidence>
<gene>
    <name evidence="2" type="ORF">EM6_2020</name>
</gene>
<feature type="domain" description="N-acetyltransferase" evidence="1">
    <location>
        <begin position="7"/>
        <end position="137"/>
    </location>
</feature>
<keyword evidence="2" id="KW-0969">Cilium</keyword>
<reference evidence="3" key="1">
    <citation type="journal article" date="2017" name="Biotechnol. Biofuels">
        <title>Evaluation of environmental bacterial communities as a factor affecting the growth of duckweed Lemna minor.</title>
        <authorList>
            <person name="Ishizawa H."/>
            <person name="Kuroda M."/>
            <person name="Morikawa M."/>
            <person name="Ike M."/>
        </authorList>
    </citation>
    <scope>NUCLEOTIDE SEQUENCE [LARGE SCALE GENOMIC DNA]</scope>
    <source>
        <strain evidence="3">M6</strain>
    </source>
</reference>
<dbReference type="InterPro" id="IPR000182">
    <property type="entry name" value="GNAT_dom"/>
</dbReference>
<organism evidence="2 3">
    <name type="scientific">Asticcacaulis excentricus</name>
    <dbReference type="NCBI Taxonomy" id="78587"/>
    <lineage>
        <taxon>Bacteria</taxon>
        <taxon>Pseudomonadati</taxon>
        <taxon>Pseudomonadota</taxon>
        <taxon>Alphaproteobacteria</taxon>
        <taxon>Caulobacterales</taxon>
        <taxon>Caulobacteraceae</taxon>
        <taxon>Asticcacaulis</taxon>
    </lineage>
</organism>
<keyword evidence="2" id="KW-0966">Cell projection</keyword>
<reference evidence="3" key="2">
    <citation type="journal article" date="2017" name="Plant Physiol. Biochem.">
        <title>Differential oxidative and antioxidative response of duckweed Lemna minor toward plant growth promoting/inhibiting bacteria.</title>
        <authorList>
            <person name="Ishizawa H."/>
            <person name="Kuroda M."/>
            <person name="Morikawa M."/>
            <person name="Ike M."/>
        </authorList>
    </citation>
    <scope>NUCLEOTIDE SEQUENCE [LARGE SCALE GENOMIC DNA]</scope>
    <source>
        <strain evidence="3">M6</strain>
    </source>
</reference>
<accession>A0A3G9G6G1</accession>
<dbReference type="Proteomes" id="UP000278756">
    <property type="component" value="Chromosome 1"/>
</dbReference>
<dbReference type="OrthoDB" id="5358891at2"/>
<dbReference type="GO" id="GO:0016747">
    <property type="term" value="F:acyltransferase activity, transferring groups other than amino-acyl groups"/>
    <property type="evidence" value="ECO:0007669"/>
    <property type="project" value="InterPro"/>
</dbReference>
<dbReference type="PANTHER" id="PTHR43415">
    <property type="entry name" value="SPERMIDINE N(1)-ACETYLTRANSFERASE"/>
    <property type="match status" value="1"/>
</dbReference>
<dbReference type="InterPro" id="IPR016181">
    <property type="entry name" value="Acyl_CoA_acyltransferase"/>
</dbReference>
<dbReference type="PANTHER" id="PTHR43415:SF3">
    <property type="entry name" value="GNAT-FAMILY ACETYLTRANSFERASE"/>
    <property type="match status" value="1"/>
</dbReference>
<evidence type="ECO:0000313" key="2">
    <source>
        <dbReference type="EMBL" id="BBF81421.1"/>
    </source>
</evidence>
<dbReference type="Pfam" id="PF13302">
    <property type="entry name" value="Acetyltransf_3"/>
    <property type="match status" value="1"/>
</dbReference>
<sequence>MYEFLSYRPVQPDDAKLLLDWRTSVRITQFMLTDVPYDIERQRGWIERCASRNDYHHRIICIEGRDVGYTSITVTDPVNGIGEVGVYVGDEIVPPTLSAYNFIGTLNHAFCTLGLHKLVNHIVHWNDRVVRAQTFNGYRHVGVLKNHVLKNGVRHDLHIFEQEAAEWRTFRKKFPDTRDWDGNETE</sequence>
<evidence type="ECO:0000259" key="1">
    <source>
        <dbReference type="Pfam" id="PF13302"/>
    </source>
</evidence>
<dbReference type="RefSeq" id="WP_126422495.1">
    <property type="nucleotide sequence ID" value="NZ_AP018827.1"/>
</dbReference>
<dbReference type="AlphaFoldDB" id="A0A3G9G6G1"/>
<dbReference type="SUPFAM" id="SSF55729">
    <property type="entry name" value="Acyl-CoA N-acyltransferases (Nat)"/>
    <property type="match status" value="1"/>
</dbReference>
<dbReference type="Gene3D" id="3.40.630.30">
    <property type="match status" value="1"/>
</dbReference>
<name>A0A3G9G6G1_9CAUL</name>